<feature type="region of interest" description="Disordered" evidence="1">
    <location>
        <begin position="46"/>
        <end position="88"/>
    </location>
</feature>
<sequence>MKIQILLCLLVCAVLISYSEGRRKSGNQNGGNSNNGWFGGRREQAVTTNGRKNGGGRGGRPGQRSTTVMPGNETHTRSEIEGDNFNSTDSAEEMDVFSWLESLELFGGRNNRTGGRRGGNSRDGNRRGGKGGRSSQRQNQMGGSSENSRRQGKKGGRGSSGKEGTTPSWCLTYCYNWMSKAGNFEQAFPNTNIPEPFKRTAIRFFCKEASESLCNANGTLPSNLTVTVDPTGNSTEQISCLSGDDCEMDECCVIGRSGMRCEKLSSLGDTCRNTEGNENPTDFYIFKCPCAEGLECQVNQSDNSMRGERRRKFKGQCVESNTTTPSPEMTTPDLIEVTPPIPTTCVEHMDCPLSQCCTISAEGDKSSGVCKSFSAEGATCSTPETFLEFSQVGACPCQAPNQCQTSTGFSSDPTVNGICKP</sequence>
<dbReference type="Gene3D" id="2.10.80.10">
    <property type="entry name" value="Lipase, subunit A"/>
    <property type="match status" value="2"/>
</dbReference>
<feature type="compositionally biased region" description="Gly residues" evidence="1">
    <location>
        <begin position="52"/>
        <end position="61"/>
    </location>
</feature>
<dbReference type="AlphaFoldDB" id="A0A7J7IUS0"/>
<dbReference type="GO" id="GO:0005576">
    <property type="term" value="C:extracellular region"/>
    <property type="evidence" value="ECO:0007669"/>
    <property type="project" value="InterPro"/>
</dbReference>
<feature type="compositionally biased region" description="Low complexity" evidence="1">
    <location>
        <begin position="26"/>
        <end position="36"/>
    </location>
</feature>
<evidence type="ECO:0000313" key="3">
    <source>
        <dbReference type="EMBL" id="KAF6017590.1"/>
    </source>
</evidence>
<dbReference type="GO" id="GO:0007586">
    <property type="term" value="P:digestion"/>
    <property type="evidence" value="ECO:0007669"/>
    <property type="project" value="InterPro"/>
</dbReference>
<dbReference type="GO" id="GO:0008047">
    <property type="term" value="F:enzyme activator activity"/>
    <property type="evidence" value="ECO:0007669"/>
    <property type="project" value="InterPro"/>
</dbReference>
<evidence type="ECO:0000256" key="1">
    <source>
        <dbReference type="SAM" id="MobiDB-lite"/>
    </source>
</evidence>
<reference evidence="3" key="1">
    <citation type="submission" date="2020-06" db="EMBL/GenBank/DDBJ databases">
        <title>Draft genome of Bugula neritina, a colonial animal packing powerful symbionts and potential medicines.</title>
        <authorList>
            <person name="Rayko M."/>
        </authorList>
    </citation>
    <scope>NUCLEOTIDE SEQUENCE [LARGE SCALE GENOMIC DNA]</scope>
    <source>
        <strain evidence="3">Kwan_BN1</strain>
    </source>
</reference>
<dbReference type="Proteomes" id="UP000593567">
    <property type="component" value="Unassembled WGS sequence"/>
</dbReference>
<dbReference type="PANTHER" id="PTHR10041:SF5">
    <property type="entry name" value="LEUCINE-RICH COLIPASE-LIKE PROTEIN 1"/>
    <property type="match status" value="1"/>
</dbReference>
<protein>
    <submittedName>
        <fullName evidence="3">Uncharacterized protein</fullName>
    </submittedName>
</protein>
<dbReference type="OrthoDB" id="6408184at2759"/>
<dbReference type="GO" id="GO:0016042">
    <property type="term" value="P:lipid catabolic process"/>
    <property type="evidence" value="ECO:0007669"/>
    <property type="project" value="InterPro"/>
</dbReference>
<feature type="chain" id="PRO_5029828748" evidence="2">
    <location>
        <begin position="22"/>
        <end position="421"/>
    </location>
</feature>
<gene>
    <name evidence="3" type="ORF">EB796_024071</name>
</gene>
<keyword evidence="2" id="KW-0732">Signal</keyword>
<feature type="region of interest" description="Disordered" evidence="1">
    <location>
        <begin position="108"/>
        <end position="164"/>
    </location>
</feature>
<feature type="signal peptide" evidence="2">
    <location>
        <begin position="1"/>
        <end position="21"/>
    </location>
</feature>
<proteinExistence type="predicted"/>
<feature type="region of interest" description="Disordered" evidence="1">
    <location>
        <begin position="22"/>
        <end position="41"/>
    </location>
</feature>
<name>A0A7J7IUS0_BUGNE</name>
<accession>A0A7J7IUS0</accession>
<organism evidence="3 4">
    <name type="scientific">Bugula neritina</name>
    <name type="common">Brown bryozoan</name>
    <name type="synonym">Sertularia neritina</name>
    <dbReference type="NCBI Taxonomy" id="10212"/>
    <lineage>
        <taxon>Eukaryota</taxon>
        <taxon>Metazoa</taxon>
        <taxon>Spiralia</taxon>
        <taxon>Lophotrochozoa</taxon>
        <taxon>Bryozoa</taxon>
        <taxon>Gymnolaemata</taxon>
        <taxon>Cheilostomatida</taxon>
        <taxon>Flustrina</taxon>
        <taxon>Buguloidea</taxon>
        <taxon>Bugulidae</taxon>
        <taxon>Bugula</taxon>
    </lineage>
</organism>
<evidence type="ECO:0000313" key="4">
    <source>
        <dbReference type="Proteomes" id="UP000593567"/>
    </source>
</evidence>
<dbReference type="PANTHER" id="PTHR10041">
    <property type="entry name" value="COLIPASE"/>
    <property type="match status" value="1"/>
</dbReference>
<comment type="caution">
    <text evidence="3">The sequence shown here is derived from an EMBL/GenBank/DDBJ whole genome shotgun (WGS) entry which is preliminary data.</text>
</comment>
<evidence type="ECO:0000256" key="2">
    <source>
        <dbReference type="SAM" id="SignalP"/>
    </source>
</evidence>
<dbReference type="EMBL" id="VXIV02003375">
    <property type="protein sequence ID" value="KAF6017590.1"/>
    <property type="molecule type" value="Genomic_DNA"/>
</dbReference>
<dbReference type="InterPro" id="IPR001981">
    <property type="entry name" value="Colipase"/>
</dbReference>
<keyword evidence="4" id="KW-1185">Reference proteome</keyword>